<dbReference type="Proteomes" id="UP000194137">
    <property type="component" value="Chromosome"/>
</dbReference>
<keyword evidence="2" id="KW-1185">Reference proteome</keyword>
<sequence>MKQHALYGFLCAACGRCLEELPAWQLGKERFYCGVICKEADEFAQAPARPDPVAEPRRKAS</sequence>
<accession>A0A1W6ZY42</accession>
<gene>
    <name evidence="1" type="ORF">CAK95_26330</name>
</gene>
<name>A0A1W6ZY42_9HYPH</name>
<dbReference type="KEGG" id="psin:CAK95_26330"/>
<protein>
    <submittedName>
        <fullName evidence="1">Uncharacterized protein</fullName>
    </submittedName>
</protein>
<evidence type="ECO:0000313" key="1">
    <source>
        <dbReference type="EMBL" id="ARQ02223.1"/>
    </source>
</evidence>
<evidence type="ECO:0000313" key="2">
    <source>
        <dbReference type="Proteomes" id="UP000194137"/>
    </source>
</evidence>
<dbReference type="EMBL" id="CP021112">
    <property type="protein sequence ID" value="ARQ02223.1"/>
    <property type="molecule type" value="Genomic_DNA"/>
</dbReference>
<proteinExistence type="predicted"/>
<dbReference type="AlphaFoldDB" id="A0A1W6ZY42"/>
<organism evidence="1 2">
    <name type="scientific">Pseudorhodoplanes sinuspersici</name>
    <dbReference type="NCBI Taxonomy" id="1235591"/>
    <lineage>
        <taxon>Bacteria</taxon>
        <taxon>Pseudomonadati</taxon>
        <taxon>Pseudomonadota</taxon>
        <taxon>Alphaproteobacteria</taxon>
        <taxon>Hyphomicrobiales</taxon>
        <taxon>Pseudorhodoplanes</taxon>
    </lineage>
</organism>
<reference evidence="1 2" key="1">
    <citation type="submission" date="2017-05" db="EMBL/GenBank/DDBJ databases">
        <title>Full genome sequence of Pseudorhodoplanes sinuspersici.</title>
        <authorList>
            <person name="Dastgheib S.M.M."/>
            <person name="Shavandi M."/>
            <person name="Tirandaz H."/>
        </authorList>
    </citation>
    <scope>NUCLEOTIDE SEQUENCE [LARGE SCALE GENOMIC DNA]</scope>
    <source>
        <strain evidence="1 2">RIPI110</strain>
    </source>
</reference>